<protein>
    <submittedName>
        <fullName evidence="7">MFS domain-containing protein</fullName>
    </submittedName>
</protein>
<dbReference type="PANTHER" id="PTHR23507:SF27">
    <property type="entry name" value="SOLUTE CARRIER FAMILY RELATED"/>
    <property type="match status" value="1"/>
</dbReference>
<accession>A0A0R3S1M9</accession>
<dbReference type="InterPro" id="IPR036259">
    <property type="entry name" value="MFS_trans_sf"/>
</dbReference>
<feature type="transmembrane region" description="Helical" evidence="5">
    <location>
        <begin position="402"/>
        <end position="425"/>
    </location>
</feature>
<feature type="transmembrane region" description="Helical" evidence="5">
    <location>
        <begin position="111"/>
        <end position="133"/>
    </location>
</feature>
<evidence type="ECO:0000256" key="2">
    <source>
        <dbReference type="ARBA" id="ARBA00022692"/>
    </source>
</evidence>
<reference evidence="7" key="1">
    <citation type="submission" date="2017-02" db="UniProtKB">
        <authorList>
            <consortium name="WormBaseParasite"/>
        </authorList>
    </citation>
    <scope>IDENTIFICATION</scope>
</reference>
<feature type="transmembrane region" description="Helical" evidence="5">
    <location>
        <begin position="207"/>
        <end position="227"/>
    </location>
</feature>
<comment type="subcellular location">
    <subcellularLocation>
        <location evidence="1">Membrane</location>
        <topology evidence="1">Multi-pass membrane protein</topology>
    </subcellularLocation>
</comment>
<evidence type="ECO:0000313" key="6">
    <source>
        <dbReference type="Proteomes" id="UP000050640"/>
    </source>
</evidence>
<feature type="transmembrane region" description="Helical" evidence="5">
    <location>
        <begin position="145"/>
        <end position="165"/>
    </location>
</feature>
<dbReference type="GO" id="GO:0022857">
    <property type="term" value="F:transmembrane transporter activity"/>
    <property type="evidence" value="ECO:0007669"/>
    <property type="project" value="TreeGrafter"/>
</dbReference>
<feature type="transmembrane region" description="Helical" evidence="5">
    <location>
        <begin position="21"/>
        <end position="41"/>
    </location>
</feature>
<sequence length="456" mass="51681">METEITDISKCNAKFLFRKTVRINVPLCLYAITCFMFHPIFQSLIYQKTCLQYGDRIGVDVNCSHPQISSNTKLQTIANWVHLFSVAICSIGIFTSAMIGRLGDTKSRKIALLIPFSGLVLEGISLLVQSYYMELSVYWLIGSEALFAIFGGYMSIFSAFFAYATDSVCDYPPKCRSLVIAVLEGVIGFGGTIGYLCSFLLKLWGFVGLFTAFLIIYIICFLTVLFLPSINNRNDTKTEYKKDMFGFDLIREIRQYDNHFMDTLQKFLWRQERIGAFISIIIAFAVSFFTFIGSTHISFYYLKFRFSWDATLYGFLKGPTQGLAVFNVLFVYPLLRTHYFTDRTLALIGLISRTLGRLWLAVAWNTPSTFLLTLFDSFTRFAASGMRAVAANIVPTRNHGSMFTLFAIIEALSNLLSAIVFHTLFPLSLDFLPQLSFYVLAVAMLIPTVIVYLLPE</sequence>
<keyword evidence="3 5" id="KW-1133">Transmembrane helix</keyword>
<organism evidence="6 7">
    <name type="scientific">Elaeophora elaphi</name>
    <dbReference type="NCBI Taxonomy" id="1147741"/>
    <lineage>
        <taxon>Eukaryota</taxon>
        <taxon>Metazoa</taxon>
        <taxon>Ecdysozoa</taxon>
        <taxon>Nematoda</taxon>
        <taxon>Chromadorea</taxon>
        <taxon>Rhabditida</taxon>
        <taxon>Spirurina</taxon>
        <taxon>Spiruromorpha</taxon>
        <taxon>Filarioidea</taxon>
        <taxon>Onchocercidae</taxon>
        <taxon>Elaeophora</taxon>
    </lineage>
</organism>
<dbReference type="Gene3D" id="1.20.1250.20">
    <property type="entry name" value="MFS general substrate transporter like domains"/>
    <property type="match status" value="1"/>
</dbReference>
<feature type="transmembrane region" description="Helical" evidence="5">
    <location>
        <begin position="312"/>
        <end position="332"/>
    </location>
</feature>
<keyword evidence="6" id="KW-1185">Reference proteome</keyword>
<dbReference type="GO" id="GO:0016020">
    <property type="term" value="C:membrane"/>
    <property type="evidence" value="ECO:0007669"/>
    <property type="project" value="UniProtKB-SubCell"/>
</dbReference>
<evidence type="ECO:0000256" key="3">
    <source>
        <dbReference type="ARBA" id="ARBA00022989"/>
    </source>
</evidence>
<dbReference type="PANTHER" id="PTHR23507">
    <property type="entry name" value="ZGC:174356"/>
    <property type="match status" value="1"/>
</dbReference>
<evidence type="ECO:0000256" key="1">
    <source>
        <dbReference type="ARBA" id="ARBA00004141"/>
    </source>
</evidence>
<proteinExistence type="predicted"/>
<evidence type="ECO:0000256" key="5">
    <source>
        <dbReference type="SAM" id="Phobius"/>
    </source>
</evidence>
<keyword evidence="4 5" id="KW-0472">Membrane</keyword>
<feature type="transmembrane region" description="Helical" evidence="5">
    <location>
        <begin position="177"/>
        <end position="201"/>
    </location>
</feature>
<evidence type="ECO:0000256" key="4">
    <source>
        <dbReference type="ARBA" id="ARBA00023136"/>
    </source>
</evidence>
<dbReference type="AlphaFoldDB" id="A0A0R3S1M9"/>
<name>A0A0R3S1M9_9BILA</name>
<dbReference type="Proteomes" id="UP000050640">
    <property type="component" value="Unplaced"/>
</dbReference>
<evidence type="ECO:0000313" key="7">
    <source>
        <dbReference type="WBParaSite" id="EEL_0000857701-mRNA-1"/>
    </source>
</evidence>
<feature type="transmembrane region" description="Helical" evidence="5">
    <location>
        <begin position="274"/>
        <end position="292"/>
    </location>
</feature>
<keyword evidence="2 5" id="KW-0812">Transmembrane</keyword>
<dbReference type="WBParaSite" id="EEL_0000857701-mRNA-1">
    <property type="protein sequence ID" value="EEL_0000857701-mRNA-1"/>
    <property type="gene ID" value="EEL_0000857701"/>
</dbReference>
<feature type="transmembrane region" description="Helical" evidence="5">
    <location>
        <begin position="80"/>
        <end position="99"/>
    </location>
</feature>
<feature type="transmembrane region" description="Helical" evidence="5">
    <location>
        <begin position="437"/>
        <end position="454"/>
    </location>
</feature>
<dbReference type="SUPFAM" id="SSF103473">
    <property type="entry name" value="MFS general substrate transporter"/>
    <property type="match status" value="1"/>
</dbReference>